<feature type="transmembrane region" description="Helical" evidence="8">
    <location>
        <begin position="579"/>
        <end position="597"/>
    </location>
</feature>
<evidence type="ECO:0000256" key="5">
    <source>
        <dbReference type="ARBA" id="ARBA00023136"/>
    </source>
</evidence>
<feature type="transmembrane region" description="Helical" evidence="8">
    <location>
        <begin position="183"/>
        <end position="199"/>
    </location>
</feature>
<dbReference type="PANTHER" id="PTHR30509">
    <property type="entry name" value="P-HYDROXYBENZOIC ACID EFFLUX PUMP SUBUNIT-RELATED"/>
    <property type="match status" value="1"/>
</dbReference>
<evidence type="ECO:0000256" key="8">
    <source>
        <dbReference type="SAM" id="Phobius"/>
    </source>
</evidence>
<feature type="domain" description="Integral membrane bound transporter" evidence="9">
    <location>
        <begin position="496"/>
        <end position="622"/>
    </location>
</feature>
<dbReference type="STRING" id="326424.FRAAL5650"/>
<comment type="subcellular location">
    <subcellularLocation>
        <location evidence="1">Cell membrane</location>
        <topology evidence="1">Multi-pass membrane protein</topology>
    </subcellularLocation>
</comment>
<feature type="transmembrane region" description="Helical" evidence="8">
    <location>
        <begin position="158"/>
        <end position="177"/>
    </location>
</feature>
<dbReference type="AlphaFoldDB" id="Q0RE30"/>
<proteinExistence type="inferred from homology"/>
<feature type="transmembrane region" description="Helical" evidence="8">
    <location>
        <begin position="558"/>
        <end position="574"/>
    </location>
</feature>
<dbReference type="HOGENOM" id="CLU_018438_0_0_11"/>
<gene>
    <name evidence="10" type="ordered locus">FRAAL5650</name>
</gene>
<dbReference type="GO" id="GO:0005886">
    <property type="term" value="C:plasma membrane"/>
    <property type="evidence" value="ECO:0007669"/>
    <property type="project" value="UniProtKB-SubCell"/>
</dbReference>
<dbReference type="PANTHER" id="PTHR30509:SF9">
    <property type="entry name" value="MULTIDRUG RESISTANCE PROTEIN MDTO"/>
    <property type="match status" value="1"/>
</dbReference>
<dbReference type="Proteomes" id="UP000000657">
    <property type="component" value="Chromosome"/>
</dbReference>
<dbReference type="Pfam" id="PF13515">
    <property type="entry name" value="FUSC_2"/>
    <property type="match status" value="1"/>
</dbReference>
<reference evidence="10 11" key="1">
    <citation type="journal article" date="2007" name="Genome Res.">
        <title>Genome characteristics of facultatively symbiotic Frankia sp. strains reflect host range and host plant biogeography.</title>
        <authorList>
            <person name="Normand P."/>
            <person name="Lapierre P."/>
            <person name="Tisa L.S."/>
            <person name="Gogarten J.P."/>
            <person name="Alloisio N."/>
            <person name="Bagnarol E."/>
            <person name="Bassi C.A."/>
            <person name="Berry A.M."/>
            <person name="Bickhart D.M."/>
            <person name="Choisne N."/>
            <person name="Couloux A."/>
            <person name="Cournoyer B."/>
            <person name="Cruveiller S."/>
            <person name="Daubin V."/>
            <person name="Demange N."/>
            <person name="Francino M.P."/>
            <person name="Goltsman E."/>
            <person name="Huang Y."/>
            <person name="Kopp O.R."/>
            <person name="Labarre L."/>
            <person name="Lapidus A."/>
            <person name="Lavire C."/>
            <person name="Marechal J."/>
            <person name="Martinez M."/>
            <person name="Mastronunzio J.E."/>
            <person name="Mullin B.C."/>
            <person name="Niemann J."/>
            <person name="Pujic P."/>
            <person name="Rawnsley T."/>
            <person name="Rouy Z."/>
            <person name="Schenowitz C."/>
            <person name="Sellstedt A."/>
            <person name="Tavares F."/>
            <person name="Tomkins J.P."/>
            <person name="Vallenet D."/>
            <person name="Valverde C."/>
            <person name="Wall L.G."/>
            <person name="Wang Y."/>
            <person name="Medigue C."/>
            <person name="Benson D.R."/>
        </authorList>
    </citation>
    <scope>NUCLEOTIDE SEQUENCE [LARGE SCALE GENOMIC DNA]</scope>
    <source>
        <strain evidence="11">DSM 45986 / CECT 9034 / ACN14a</strain>
    </source>
</reference>
<dbReference type="KEGG" id="fal:FRAAL5650"/>
<evidence type="ECO:0000256" key="2">
    <source>
        <dbReference type="ARBA" id="ARBA00022475"/>
    </source>
</evidence>
<protein>
    <recommendedName>
        <fullName evidence="9">Integral membrane bound transporter domain-containing protein</fullName>
    </recommendedName>
</protein>
<feature type="transmembrane region" description="Helical" evidence="8">
    <location>
        <begin position="232"/>
        <end position="255"/>
    </location>
</feature>
<feature type="region of interest" description="Disordered" evidence="7">
    <location>
        <begin position="1"/>
        <end position="34"/>
    </location>
</feature>
<feature type="transmembrane region" description="Helical" evidence="8">
    <location>
        <begin position="612"/>
        <end position="630"/>
    </location>
</feature>
<feature type="transmembrane region" description="Helical" evidence="8">
    <location>
        <begin position="532"/>
        <end position="552"/>
    </location>
</feature>
<evidence type="ECO:0000256" key="6">
    <source>
        <dbReference type="ARBA" id="ARBA00043993"/>
    </source>
</evidence>
<evidence type="ECO:0000256" key="4">
    <source>
        <dbReference type="ARBA" id="ARBA00022989"/>
    </source>
</evidence>
<comment type="similarity">
    <text evidence="6">Belongs to the YccS/YhfK family.</text>
</comment>
<evidence type="ECO:0000259" key="9">
    <source>
        <dbReference type="Pfam" id="PF13515"/>
    </source>
</evidence>
<keyword evidence="3 8" id="KW-0812">Transmembrane</keyword>
<feature type="compositionally biased region" description="Basic residues" evidence="7">
    <location>
        <begin position="1"/>
        <end position="10"/>
    </location>
</feature>
<keyword evidence="11" id="KW-1185">Reference proteome</keyword>
<keyword evidence="2" id="KW-1003">Cell membrane</keyword>
<keyword evidence="5 8" id="KW-0472">Membrane</keyword>
<evidence type="ECO:0000256" key="3">
    <source>
        <dbReference type="ARBA" id="ARBA00022692"/>
    </source>
</evidence>
<organism evidence="10 11">
    <name type="scientific">Frankia alni (strain DSM 45986 / CECT 9034 / ACN14a)</name>
    <dbReference type="NCBI Taxonomy" id="326424"/>
    <lineage>
        <taxon>Bacteria</taxon>
        <taxon>Bacillati</taxon>
        <taxon>Actinomycetota</taxon>
        <taxon>Actinomycetes</taxon>
        <taxon>Frankiales</taxon>
        <taxon>Frankiaceae</taxon>
        <taxon>Frankia</taxon>
    </lineage>
</organism>
<evidence type="ECO:0000256" key="1">
    <source>
        <dbReference type="ARBA" id="ARBA00004651"/>
    </source>
</evidence>
<accession>Q0RE30</accession>
<dbReference type="InterPro" id="IPR049453">
    <property type="entry name" value="Memb_transporter_dom"/>
</dbReference>
<feature type="transmembrane region" description="Helical" evidence="8">
    <location>
        <begin position="206"/>
        <end position="226"/>
    </location>
</feature>
<dbReference type="eggNOG" id="COG1289">
    <property type="taxonomic scope" value="Bacteria"/>
</dbReference>
<feature type="transmembrane region" description="Helical" evidence="8">
    <location>
        <begin position="81"/>
        <end position="100"/>
    </location>
</feature>
<dbReference type="EMBL" id="CT573213">
    <property type="protein sequence ID" value="CAJ64283.1"/>
    <property type="molecule type" value="Genomic_DNA"/>
</dbReference>
<feature type="transmembrane region" description="Helical" evidence="8">
    <location>
        <begin position="508"/>
        <end position="525"/>
    </location>
</feature>
<evidence type="ECO:0000313" key="10">
    <source>
        <dbReference type="EMBL" id="CAJ64283.1"/>
    </source>
</evidence>
<keyword evidence="4 8" id="KW-1133">Transmembrane helix</keyword>
<name>Q0RE30_FRAAA</name>
<evidence type="ECO:0000313" key="11">
    <source>
        <dbReference type="Proteomes" id="UP000000657"/>
    </source>
</evidence>
<feature type="transmembrane region" description="Helical" evidence="8">
    <location>
        <begin position="130"/>
        <end position="149"/>
    </location>
</feature>
<sequence>MPFAGHRRVRREGVPPSPSSSRSGPRPGQDRDPRWRDVLSIGEVRLDVATASPPARPAEQLRTRWVDRFLGSDPGLNRFRMALHCVITIGAILLVEWLFVRATHALQIDTHGAHLPAAKAAAVAAANHQYQVIAMMMGALIGLISVFGVMDATARGQLVTMLLLPVPLVPMLVLGISLADHRTISLIVLALSLAVGTYCRRFGLRGFIGGMLLFMGVFLGFFLGAGVSLGDLGWLCAELGVGLAVAIIVRFVLFYPHPAKALQRTQRSYAARARKVAKLALELFEDPEHGERQEQRLQRQLVRLNEAALMIDAQLGDPAAVADGSSGQLLHQRLFDVELALTNVARFAQAMARLGLPADQLAEVRGALNGILDRDAEAANAHARALIELLRAVDHDPDPLAGSRDRTAVVVVHRFAGSVLALTEAMVQWLALGSAKAEDGAAAFQPSVMLFGGWLPGSAVPSAVASLERGERPGGSIRLAPHVRAAIQMGVAVAAAIALGDLLSGRRFYWAVIAAFITFMGANNSGEQVRKALSRVIGTLVGILIGSVLAHAVGHDTALSLTVIFVSLFLGFYLMRINYAFMVVGITVMVSQLYVQLDEFSNSLLRLRLEETALGAGVAIVVVMVVFPLRTRRVLRVALRAYVQAVADLVEHASARLLGDPVGGDTALRADARAVDAAYQGLVATAQPLRRNAVGGIDEGIGEVMRLATASRSYSRNLVHDVDRAGPLDLGSRREIKGATATLHESLDVIAAALNGPRDATYTRSSALLDRAERRSEEQAGTVHDGQLAIRDLKLIDGAMARLAETMSLRIADYDTVGVG</sequence>
<evidence type="ECO:0000256" key="7">
    <source>
        <dbReference type="SAM" id="MobiDB-lite"/>
    </source>
</evidence>